<dbReference type="SUPFAM" id="SSF89000">
    <property type="entry name" value="post-HMGL domain-like"/>
    <property type="match status" value="1"/>
</dbReference>
<dbReference type="GO" id="GO:0006094">
    <property type="term" value="P:gluconeogenesis"/>
    <property type="evidence" value="ECO:0007669"/>
    <property type="project" value="TreeGrafter"/>
</dbReference>
<dbReference type="OrthoDB" id="196847at2759"/>
<dbReference type="InterPro" id="IPR029045">
    <property type="entry name" value="ClpP/crotonase-like_dom_sf"/>
</dbReference>
<dbReference type="Pfam" id="PF02436">
    <property type="entry name" value="PYC_OADA"/>
    <property type="match status" value="1"/>
</dbReference>
<dbReference type="InterPro" id="IPR013785">
    <property type="entry name" value="Aldolase_TIM"/>
</dbReference>
<name>V6LTI8_9EUKA</name>
<evidence type="ECO:0000256" key="13">
    <source>
        <dbReference type="ARBA" id="ARBA00023098"/>
    </source>
</evidence>
<dbReference type="InterPro" id="IPR003379">
    <property type="entry name" value="Carboxylase_cons_dom"/>
</dbReference>
<dbReference type="PANTHER" id="PTHR43778:SF2">
    <property type="entry name" value="PYRUVATE CARBOXYLASE, MITOCHONDRIAL"/>
    <property type="match status" value="1"/>
</dbReference>
<dbReference type="CDD" id="cd07937">
    <property type="entry name" value="DRE_TIM_PC_TC_5S"/>
    <property type="match status" value="1"/>
</dbReference>
<dbReference type="SUPFAM" id="SSF52096">
    <property type="entry name" value="ClpP/crotonase"/>
    <property type="match status" value="2"/>
</dbReference>
<dbReference type="GO" id="GO:0006633">
    <property type="term" value="P:fatty acid biosynthetic process"/>
    <property type="evidence" value="ECO:0007669"/>
    <property type="project" value="UniProtKB-KW"/>
</dbReference>
<evidence type="ECO:0000256" key="10">
    <source>
        <dbReference type="ARBA" id="ARBA00022741"/>
    </source>
</evidence>
<evidence type="ECO:0000256" key="6">
    <source>
        <dbReference type="ARBA" id="ARBA00011842"/>
    </source>
</evidence>
<dbReference type="EC" id="2.1.3.15" evidence="7"/>
<evidence type="ECO:0000256" key="7">
    <source>
        <dbReference type="ARBA" id="ARBA00011883"/>
    </source>
</evidence>
<dbReference type="Gene3D" id="3.90.226.10">
    <property type="entry name" value="2-enoyl-CoA Hydratase, Chain A, domain 1"/>
    <property type="match status" value="2"/>
</dbReference>
<organism evidence="20">
    <name type="scientific">Spironucleus salmonicida</name>
    <dbReference type="NCBI Taxonomy" id="348837"/>
    <lineage>
        <taxon>Eukaryota</taxon>
        <taxon>Metamonada</taxon>
        <taxon>Diplomonadida</taxon>
        <taxon>Hexamitidae</taxon>
        <taxon>Hexamitinae</taxon>
        <taxon>Spironucleus</taxon>
    </lineage>
</organism>
<keyword evidence="11" id="KW-0276">Fatty acid metabolism</keyword>
<evidence type="ECO:0000256" key="8">
    <source>
        <dbReference type="ARBA" id="ARBA00018312"/>
    </source>
</evidence>
<evidence type="ECO:0000256" key="3">
    <source>
        <dbReference type="ARBA" id="ARBA00006276"/>
    </source>
</evidence>
<evidence type="ECO:0000256" key="14">
    <source>
        <dbReference type="ARBA" id="ARBA00023160"/>
    </source>
</evidence>
<comment type="similarity">
    <text evidence="4">In the N-terminal section; belongs to the AccD/PCCB family.</text>
</comment>
<dbReference type="InterPro" id="IPR011762">
    <property type="entry name" value="COA_CT_N"/>
</dbReference>
<gene>
    <name evidence="20" type="ORF">SS50377_12361</name>
    <name evidence="21" type="ORF">SS50377_25740</name>
</gene>
<comment type="cofactor">
    <cofactor evidence="1">
        <name>Zn(2+)</name>
        <dbReference type="ChEBI" id="CHEBI:29105"/>
    </cofactor>
</comment>
<dbReference type="GO" id="GO:0004736">
    <property type="term" value="F:pyruvate carboxylase activity"/>
    <property type="evidence" value="ECO:0007669"/>
    <property type="project" value="TreeGrafter"/>
</dbReference>
<evidence type="ECO:0000256" key="16">
    <source>
        <dbReference type="ARBA" id="ARBA00049152"/>
    </source>
</evidence>
<proteinExistence type="inferred from homology"/>
<evidence type="ECO:0000256" key="9">
    <source>
        <dbReference type="ARBA" id="ARBA00022516"/>
    </source>
</evidence>
<keyword evidence="14" id="KW-0275">Fatty acid biosynthesis</keyword>
<evidence type="ECO:0000256" key="2">
    <source>
        <dbReference type="ARBA" id="ARBA00004496"/>
    </source>
</evidence>
<dbReference type="InterPro" id="IPR055268">
    <property type="entry name" value="PCB-like"/>
</dbReference>
<evidence type="ECO:0000256" key="12">
    <source>
        <dbReference type="ARBA" id="ARBA00022840"/>
    </source>
</evidence>
<dbReference type="Proteomes" id="UP000018208">
    <property type="component" value="Unassembled WGS sequence"/>
</dbReference>
<keyword evidence="9" id="KW-0444">Lipid biosynthesis</keyword>
<comment type="subunit">
    <text evidence="5">Acetyl-CoA carboxylase is a heterotetramer composed of biotin carboxyl carrier protein (AccB), biotin carboxylase (AccC) and two subunits of ACCase subunit beta/alpha.</text>
</comment>
<dbReference type="InterPro" id="IPR000089">
    <property type="entry name" value="Biotin_lipoyl"/>
</dbReference>
<keyword evidence="10" id="KW-0547">Nucleotide-binding</keyword>
<dbReference type="EMBL" id="KI546039">
    <property type="protein sequence ID" value="EST47568.1"/>
    <property type="molecule type" value="Genomic_DNA"/>
</dbReference>
<keyword evidence="20" id="KW-0670">Pyruvate</keyword>
<protein>
    <recommendedName>
        <fullName evidence="8">Acetyl-coenzyme A carboxylase carboxyl transferase subunits beta/alpha</fullName>
        <ecNumber evidence="7">2.1.3.15</ecNumber>
    </recommendedName>
</protein>
<comment type="subunit">
    <text evidence="6">Acetyl-CoA carboxylase is a heterohexamer composed of biotin carboxyl carrier protein, biotin carboxylase and 2 subunits each of ACCase subunit alpha and ACCase plastid-coded subunit beta (accD).</text>
</comment>
<dbReference type="PROSITE" id="PS50989">
    <property type="entry name" value="COA_CT_CTER"/>
    <property type="match status" value="1"/>
</dbReference>
<evidence type="ECO:0000256" key="1">
    <source>
        <dbReference type="ARBA" id="ARBA00001947"/>
    </source>
</evidence>
<dbReference type="GO" id="GO:0003989">
    <property type="term" value="F:acetyl-CoA carboxylase activity"/>
    <property type="evidence" value="ECO:0007669"/>
    <property type="project" value="InterPro"/>
</dbReference>
<evidence type="ECO:0000259" key="17">
    <source>
        <dbReference type="PROSITE" id="PS50980"/>
    </source>
</evidence>
<dbReference type="GO" id="GO:0009317">
    <property type="term" value="C:acetyl-CoA carboxylase complex"/>
    <property type="evidence" value="ECO:0007669"/>
    <property type="project" value="InterPro"/>
</dbReference>
<dbReference type="GO" id="GO:0016743">
    <property type="term" value="F:carboxyl- or carbamoyltransferase activity"/>
    <property type="evidence" value="ECO:0007669"/>
    <property type="project" value="InterPro"/>
</dbReference>
<evidence type="ECO:0000259" key="18">
    <source>
        <dbReference type="PROSITE" id="PS50989"/>
    </source>
</evidence>
<dbReference type="PRINTS" id="PR01070">
    <property type="entry name" value="ACCCTRFRASEB"/>
</dbReference>
<evidence type="ECO:0000256" key="15">
    <source>
        <dbReference type="ARBA" id="ARBA00025280"/>
    </source>
</evidence>
<evidence type="ECO:0000259" key="19">
    <source>
        <dbReference type="PROSITE" id="PS50991"/>
    </source>
</evidence>
<dbReference type="Gene3D" id="2.40.50.100">
    <property type="match status" value="1"/>
</dbReference>
<comment type="subcellular location">
    <subcellularLocation>
        <location evidence="2">Cytoplasm</location>
    </subcellularLocation>
</comment>
<reference evidence="21" key="2">
    <citation type="submission" date="2020-12" db="EMBL/GenBank/DDBJ databases">
        <title>New Spironucleus salmonicida genome in near-complete chromosomes.</title>
        <authorList>
            <person name="Xu F."/>
            <person name="Kurt Z."/>
            <person name="Jimenez-Gonzalez A."/>
            <person name="Astvaldsson A."/>
            <person name="Andersson J.O."/>
            <person name="Svard S.G."/>
        </authorList>
    </citation>
    <scope>NUCLEOTIDE SEQUENCE</scope>
    <source>
        <strain evidence="21">ATCC 50377</strain>
    </source>
</reference>
<keyword evidence="13" id="KW-0443">Lipid metabolism</keyword>
<feature type="domain" description="CoA carboxyltransferase N-terminal" evidence="17">
    <location>
        <begin position="1"/>
        <end position="227"/>
    </location>
</feature>
<evidence type="ECO:0000256" key="11">
    <source>
        <dbReference type="ARBA" id="ARBA00022832"/>
    </source>
</evidence>
<sequence>MTELFSTISSLDFLSFKFHSISYSKQLKNAQNNTKQLCGITTFKYINHIRSSFNFNFLGGSLGCAECQKLVLSVREAKKLKIPFVLETASGGIRMQEGAAALQAMPILCAILSDLRRSNLVICICGDPTFGGVSASILNEADLIIGIEGARVGFAGRDVVKNTIFAGNQVEMDKTLQNGFQTSERCAQLRFFDFFIKKDNLENLLDCILQLQNNKIHKFSTLERDSAEIFSSFNFKECRCRTRPLPIDYARNIFTLKSQLCSDGQILIFIAQIDNQNCILILTHKDDLTDPISGLGTPMGYRAAGKAVLFAGKMNLPVFTIVDTSGALPSPSAEDQNQAQAISQCLTDFARTGSFIASVITGEGGSGGAIAIAAGNAVGAIEKSFYNVISPEGGVSILGRSVYNNEIQKQKDNFENDCLLLAESQKCYPGDLVQLGILDVIIKGWDIDENSDKCTRTSARIKDFFLMQCDNYRIEIEQDWAQMRLERNIRILQYTQHNYVEFSQSIGQIPLKLIKSVESVEYDLNFKKVMSFIAKKTIENKDKIIKLPSMDIQGEEYQQQINQQLTAGYILNTKGPKQVVEYLNNSNTFFITDTTFRDAHQSILATRLRTKELLQAAQILKNTGLLDIQDSKFFSVECWGGATFDTAYRYLQEDPWERLRKFKEILPNTLTQMLIRGKNAVGYTSYPDNVIEQFIIKSAENGLDVFRIFDAFNDLNQMKISVETVINKTNKICEICVCFTGFDDIYNIAYYVEKIIEIRNRWPDVHIICLKDMAGLLRPELAFEFFSNLINVAEPCPIHFHTHDTSGLQSATILEAIKAGVKIVDLASNAFSALSSQPPLQSIIFNKLSAQDQQKLEYYDQFWSRLRKQYQFEENSLNAPQSNVYNHQMPGGQISNLYQQCIQMGLEEKWEQCMINYQESNEFFGRIIKVTPSSKVVGDLALFMTQKQIQKQDLYRQQDLPVSVIQFIQGDLGFPHKGFPQQVMNIVQQQVQEQKVNLDFQNIQQEVQKYCENPKMEEILSYILYPDVFKNYCHQVKINGKIEQLPVEQFLYGMRIGQQIQYENYTIQLVRIHPPEFDFTRKCEFLVNNNIYYVNIKQETQKPQTLKMVTGHGNEVECDVLGIVQGVYAQKGDKVELGARLFRIVSSKLEIVVSAKQCGILKEIHVAAGQRVVPGCLLGRLE</sequence>
<dbReference type="InterPro" id="IPR000438">
    <property type="entry name" value="Acetyl_CoA_COase_Trfase_b_su"/>
</dbReference>
<evidence type="ECO:0000256" key="4">
    <source>
        <dbReference type="ARBA" id="ARBA00010284"/>
    </source>
</evidence>
<dbReference type="Pfam" id="PF03255">
    <property type="entry name" value="ACCA"/>
    <property type="match status" value="1"/>
</dbReference>
<dbReference type="PROSITE" id="PS50980">
    <property type="entry name" value="COA_CT_NTER"/>
    <property type="match status" value="1"/>
</dbReference>
<dbReference type="SUPFAM" id="SSF51569">
    <property type="entry name" value="Aldolase"/>
    <property type="match status" value="1"/>
</dbReference>
<evidence type="ECO:0000313" key="20">
    <source>
        <dbReference type="EMBL" id="EST47568.1"/>
    </source>
</evidence>
<dbReference type="CDD" id="cd06850">
    <property type="entry name" value="biotinyl_domain"/>
    <property type="match status" value="1"/>
</dbReference>
<keyword evidence="22" id="KW-1185">Reference proteome</keyword>
<keyword evidence="12" id="KW-0067">ATP-binding</keyword>
<dbReference type="Gene3D" id="3.20.20.70">
    <property type="entry name" value="Aldolase class I"/>
    <property type="match status" value="1"/>
</dbReference>
<dbReference type="EMBL" id="AUWU02000006">
    <property type="protein sequence ID" value="KAH0571552.1"/>
    <property type="molecule type" value="Genomic_DNA"/>
</dbReference>
<reference evidence="20 21" key="1">
    <citation type="journal article" date="2014" name="PLoS Genet.">
        <title>The Genome of Spironucleus salmonicida Highlights a Fish Pathogen Adapted to Fluctuating Environments.</title>
        <authorList>
            <person name="Xu F."/>
            <person name="Jerlstrom-Hultqvist J."/>
            <person name="Einarsson E."/>
            <person name="Astvaldsson A."/>
            <person name="Svard S.G."/>
            <person name="Andersson J.O."/>
        </authorList>
    </citation>
    <scope>NUCLEOTIDE SEQUENCE</scope>
    <source>
        <strain evidence="21">ATCC 50377</strain>
    </source>
</reference>
<evidence type="ECO:0000313" key="22">
    <source>
        <dbReference type="Proteomes" id="UP000018208"/>
    </source>
</evidence>
<comment type="catalytic activity">
    <reaction evidence="16">
        <text>N(6)-carboxybiotinyl-L-lysyl-[protein] + acetyl-CoA = N(6)-biotinyl-L-lysyl-[protein] + malonyl-CoA</text>
        <dbReference type="Rhea" id="RHEA:54728"/>
        <dbReference type="Rhea" id="RHEA-COMP:10505"/>
        <dbReference type="Rhea" id="RHEA-COMP:10506"/>
        <dbReference type="ChEBI" id="CHEBI:57288"/>
        <dbReference type="ChEBI" id="CHEBI:57384"/>
        <dbReference type="ChEBI" id="CHEBI:83144"/>
        <dbReference type="ChEBI" id="CHEBI:83145"/>
        <dbReference type="EC" id="2.1.3.15"/>
    </reaction>
</comment>
<dbReference type="PANTHER" id="PTHR43778">
    <property type="entry name" value="PYRUVATE CARBOXYLASE"/>
    <property type="match status" value="1"/>
</dbReference>
<dbReference type="AlphaFoldDB" id="V6LTI8"/>
<comment type="function">
    <text evidence="15">Component of the acetyl coenzyme A carboxylase (ACC) complex. Biotin carboxylase (BC) catalyzes the carboxylation of biotin on its carrier protein (BCCP) and then the CO(2) group is transferred by the transcarboxylase to acetyl-CoA to form malonyl-CoA.</text>
</comment>
<dbReference type="GO" id="GO:0005524">
    <property type="term" value="F:ATP binding"/>
    <property type="evidence" value="ECO:0007669"/>
    <property type="project" value="UniProtKB-KW"/>
</dbReference>
<dbReference type="PROSITE" id="PS50991">
    <property type="entry name" value="PYR_CT"/>
    <property type="match status" value="1"/>
</dbReference>
<feature type="domain" description="Pyruvate carboxyltransferase" evidence="19">
    <location>
        <begin position="589"/>
        <end position="863"/>
    </location>
</feature>
<dbReference type="InterPro" id="IPR011763">
    <property type="entry name" value="COA_CT_C"/>
</dbReference>
<dbReference type="Pfam" id="PF00364">
    <property type="entry name" value="Biotin_lipoyl"/>
    <property type="match status" value="1"/>
</dbReference>
<dbReference type="InterPro" id="IPR011053">
    <property type="entry name" value="Single_hybrid_motif"/>
</dbReference>
<dbReference type="VEuPathDB" id="GiardiaDB:SS50377_25740"/>
<dbReference type="SUPFAM" id="SSF51230">
    <property type="entry name" value="Single hybrid motif"/>
    <property type="match status" value="1"/>
</dbReference>
<accession>V6LTI8</accession>
<dbReference type="InterPro" id="IPR001095">
    <property type="entry name" value="Acetyl_CoA_COase_a_su"/>
</dbReference>
<evidence type="ECO:0000313" key="21">
    <source>
        <dbReference type="EMBL" id="KAH0571552.1"/>
    </source>
</evidence>
<comment type="similarity">
    <text evidence="3">In the C-terminal section; belongs to the AccA family.</text>
</comment>
<feature type="domain" description="CoA carboxyltransferase C-terminal" evidence="18">
    <location>
        <begin position="221"/>
        <end position="471"/>
    </location>
</feature>
<evidence type="ECO:0000256" key="5">
    <source>
        <dbReference type="ARBA" id="ARBA00011664"/>
    </source>
</evidence>
<dbReference type="InterPro" id="IPR000891">
    <property type="entry name" value="PYR_CT"/>
</dbReference>